<feature type="transmembrane region" description="Helical" evidence="1">
    <location>
        <begin position="278"/>
        <end position="296"/>
    </location>
</feature>
<dbReference type="InterPro" id="IPR001173">
    <property type="entry name" value="Glyco_trans_2-like"/>
</dbReference>
<dbReference type="SUPFAM" id="SSF53448">
    <property type="entry name" value="Nucleotide-diphospho-sugar transferases"/>
    <property type="match status" value="1"/>
</dbReference>
<evidence type="ECO:0000256" key="1">
    <source>
        <dbReference type="SAM" id="Phobius"/>
    </source>
</evidence>
<organism evidence="3">
    <name type="scientific">marine sediment metagenome</name>
    <dbReference type="NCBI Taxonomy" id="412755"/>
    <lineage>
        <taxon>unclassified sequences</taxon>
        <taxon>metagenomes</taxon>
        <taxon>ecological metagenomes</taxon>
    </lineage>
</organism>
<dbReference type="PANTHER" id="PTHR22916:SF64">
    <property type="entry name" value="TRANSFERASE, PUTATIVE-RELATED"/>
    <property type="match status" value="1"/>
</dbReference>
<accession>X1H8U5</accession>
<dbReference type="Gene3D" id="3.90.550.10">
    <property type="entry name" value="Spore Coat Polysaccharide Biosynthesis Protein SpsA, Chain A"/>
    <property type="match status" value="1"/>
</dbReference>
<proteinExistence type="predicted"/>
<keyword evidence="1" id="KW-0472">Membrane</keyword>
<feature type="domain" description="Glycosyltransferase 2-like" evidence="2">
    <location>
        <begin position="9"/>
        <end position="112"/>
    </location>
</feature>
<feature type="transmembrane region" description="Helical" evidence="1">
    <location>
        <begin position="302"/>
        <end position="327"/>
    </location>
</feature>
<dbReference type="AlphaFoldDB" id="X1H8U5"/>
<protein>
    <recommendedName>
        <fullName evidence="2">Glycosyltransferase 2-like domain-containing protein</fullName>
    </recommendedName>
</protein>
<dbReference type="PANTHER" id="PTHR22916">
    <property type="entry name" value="GLYCOSYLTRANSFERASE"/>
    <property type="match status" value="1"/>
</dbReference>
<sequence>MSDVLPSISFVIPTFNSERVLDKCLKSIRIQHYPADKIEIIIVDAGSTDKTLEIAHQFKVDKILGNPLKTGEAGKAIGIDASEGEIIAFVDSDNLLESEDWLKKMVKPFENLRIISSEVLFWTYRRQDSLVDRYCALTGINDPICLFLGNYDRYSYLTGKWSEMPVIREVDKGEYLDVILDEHNVPTMGANGYLIRKKVVKMVNYTPYYFDVDVVYQLTQIGYNQVARVKVGIIHLFCDSTRSYIRKQKRRINDYLYFKRKGQRIYQYNLKSFKFAKFLVFTLLVFPLFGQAFIGYSKKPDVAWFFHPLACWITLTIYIFGILQSLFKVRLEDRSTWKG</sequence>
<keyword evidence="1" id="KW-0812">Transmembrane</keyword>
<comment type="caution">
    <text evidence="3">The sequence shown here is derived from an EMBL/GenBank/DDBJ whole genome shotgun (WGS) entry which is preliminary data.</text>
</comment>
<dbReference type="InterPro" id="IPR029044">
    <property type="entry name" value="Nucleotide-diphossugar_trans"/>
</dbReference>
<keyword evidence="1" id="KW-1133">Transmembrane helix</keyword>
<evidence type="ECO:0000259" key="2">
    <source>
        <dbReference type="Pfam" id="PF00535"/>
    </source>
</evidence>
<gene>
    <name evidence="3" type="ORF">S03H2_14067</name>
</gene>
<dbReference type="Pfam" id="PF00535">
    <property type="entry name" value="Glycos_transf_2"/>
    <property type="match status" value="1"/>
</dbReference>
<dbReference type="EMBL" id="BARU01007134">
    <property type="protein sequence ID" value="GAH41743.1"/>
    <property type="molecule type" value="Genomic_DNA"/>
</dbReference>
<name>X1H8U5_9ZZZZ</name>
<reference evidence="3" key="1">
    <citation type="journal article" date="2014" name="Front. Microbiol.">
        <title>High frequency of phylogenetically diverse reductive dehalogenase-homologous genes in deep subseafloor sedimentary metagenomes.</title>
        <authorList>
            <person name="Kawai M."/>
            <person name="Futagami T."/>
            <person name="Toyoda A."/>
            <person name="Takaki Y."/>
            <person name="Nishi S."/>
            <person name="Hori S."/>
            <person name="Arai W."/>
            <person name="Tsubouchi T."/>
            <person name="Morono Y."/>
            <person name="Uchiyama I."/>
            <person name="Ito T."/>
            <person name="Fujiyama A."/>
            <person name="Inagaki F."/>
            <person name="Takami H."/>
        </authorList>
    </citation>
    <scope>NUCLEOTIDE SEQUENCE</scope>
    <source>
        <strain evidence="3">Expedition CK06-06</strain>
    </source>
</reference>
<evidence type="ECO:0000313" key="3">
    <source>
        <dbReference type="EMBL" id="GAH41743.1"/>
    </source>
</evidence>